<feature type="transmembrane region" description="Helical" evidence="1">
    <location>
        <begin position="39"/>
        <end position="63"/>
    </location>
</feature>
<dbReference type="EMBL" id="ACUX02000004">
    <property type="protein sequence ID" value="EEZ62252.1"/>
    <property type="molecule type" value="Genomic_DNA"/>
</dbReference>
<comment type="caution">
    <text evidence="2">The sequence shown here is derived from an EMBL/GenBank/DDBJ whole genome shotgun (WGS) entry which is preliminary data.</text>
</comment>
<feature type="transmembrane region" description="Helical" evidence="1">
    <location>
        <begin position="69"/>
        <end position="91"/>
    </location>
</feature>
<accession>D0WEW4</accession>
<sequence>MILARLYRILPLLVILAILALGIYAFVSWRYTPNRAKEVVIKLFVVLNAGLAAFFALATLYALLEGNAFVTDFFLTCALMMLVLLVATLGCRRRFLKNHPHYAWKRTDSSAHERLRELLKKR</sequence>
<gene>
    <name evidence="2" type="ORF">HMPREF0762_00349</name>
</gene>
<keyword evidence="1" id="KW-1133">Transmembrane helix</keyword>
<evidence type="ECO:0000256" key="1">
    <source>
        <dbReference type="SAM" id="Phobius"/>
    </source>
</evidence>
<evidence type="ECO:0000313" key="3">
    <source>
        <dbReference type="Proteomes" id="UP000006001"/>
    </source>
</evidence>
<reference evidence="2" key="1">
    <citation type="submission" date="2009-10" db="EMBL/GenBank/DDBJ databases">
        <authorList>
            <person name="Weinstock G."/>
            <person name="Sodergren E."/>
            <person name="Clifton S."/>
            <person name="Fulton L."/>
            <person name="Fulton B."/>
            <person name="Courtney L."/>
            <person name="Fronick C."/>
            <person name="Harrison M."/>
            <person name="Strong C."/>
            <person name="Farmer C."/>
            <person name="Delahaunty K."/>
            <person name="Markovic C."/>
            <person name="Hall O."/>
            <person name="Minx P."/>
            <person name="Tomlinson C."/>
            <person name="Mitreva M."/>
            <person name="Nelson J."/>
            <person name="Hou S."/>
            <person name="Wollam A."/>
            <person name="Pepin K.H."/>
            <person name="Johnson M."/>
            <person name="Bhonagiri V."/>
            <person name="Nash W.E."/>
            <person name="Warren W."/>
            <person name="Chinwalla A."/>
            <person name="Mardis E.R."/>
            <person name="Wilson R.K."/>
        </authorList>
    </citation>
    <scope>NUCLEOTIDE SEQUENCE [LARGE SCALE GENOMIC DNA]</scope>
    <source>
        <strain evidence="2">ATCC 700122</strain>
    </source>
</reference>
<keyword evidence="1" id="KW-0812">Transmembrane</keyword>
<dbReference type="STRING" id="649764.HMPREF0762_00349"/>
<keyword evidence="3" id="KW-1185">Reference proteome</keyword>
<dbReference type="eggNOG" id="ENOG5030NJM">
    <property type="taxonomic scope" value="Bacteria"/>
</dbReference>
<proteinExistence type="predicted"/>
<name>D0WEW4_SLAES</name>
<evidence type="ECO:0008006" key="4">
    <source>
        <dbReference type="Google" id="ProtNLM"/>
    </source>
</evidence>
<evidence type="ECO:0000313" key="2">
    <source>
        <dbReference type="EMBL" id="EEZ62252.1"/>
    </source>
</evidence>
<dbReference type="HOGENOM" id="CLU_2025199_0_0_11"/>
<protein>
    <recommendedName>
        <fullName evidence="4">Guanylate cyclase</fullName>
    </recommendedName>
</protein>
<keyword evidence="1" id="KW-0472">Membrane</keyword>
<feature type="transmembrane region" description="Helical" evidence="1">
    <location>
        <begin position="6"/>
        <end position="27"/>
    </location>
</feature>
<organism evidence="2 3">
    <name type="scientific">Slackia exigua (strain ATCC 700122 / DSM 15923 / CIP 105133 / JCM 11022 / KCTC 5966 / S-7)</name>
    <dbReference type="NCBI Taxonomy" id="649764"/>
    <lineage>
        <taxon>Bacteria</taxon>
        <taxon>Bacillati</taxon>
        <taxon>Actinomycetota</taxon>
        <taxon>Coriobacteriia</taxon>
        <taxon>Eggerthellales</taxon>
        <taxon>Eggerthellaceae</taxon>
        <taxon>Slackia</taxon>
    </lineage>
</organism>
<dbReference type="Proteomes" id="UP000006001">
    <property type="component" value="Unassembled WGS sequence"/>
</dbReference>
<dbReference type="AlphaFoldDB" id="D0WEW4"/>